<sequence>MAYHASDPRAALAPASGTKPVDGPYAPADYAKFYEKEPQAAADGARTWLVRGRNFVIAYSEVTEGAVLARQGQPDEYVLLLPDPGLSATITAGAETKTVEGHSLAFIPPGDSRITLHGKGRIVRLFTPRAEDLAARCSNADRYLQPDPRIPPIQDWPTPPDGFRIRDYTLDVPKEPGRFGRIWRCTTFMVNYLDPAAGPRDIRKLSPHHHDDFEQCSLVLNGSYTHHIRWPWTPDQTQWREDEHELCGAPSVTVIPPPSIHTSRAEEAGQMVDIFCPPRMDFSAKPGWVLNAADYPAPEG</sequence>
<organism evidence="1 2">
    <name type="scientific">Falsiroseomonas oleicola</name>
    <dbReference type="NCBI Taxonomy" id="2801474"/>
    <lineage>
        <taxon>Bacteria</taxon>
        <taxon>Pseudomonadati</taxon>
        <taxon>Pseudomonadota</taxon>
        <taxon>Alphaproteobacteria</taxon>
        <taxon>Acetobacterales</taxon>
        <taxon>Roseomonadaceae</taxon>
        <taxon>Falsiroseomonas</taxon>
    </lineage>
</organism>
<protein>
    <recommendedName>
        <fullName evidence="3">5-deoxy-glucuronate isomerase</fullName>
    </recommendedName>
</protein>
<keyword evidence="2" id="KW-1185">Reference proteome</keyword>
<comment type="caution">
    <text evidence="1">The sequence shown here is derived from an EMBL/GenBank/DDBJ whole genome shotgun (WGS) entry which is preliminary data.</text>
</comment>
<accession>A0ABS6H1W9</accession>
<name>A0ABS6H1W9_9PROT</name>
<dbReference type="RefSeq" id="WP_216872958.1">
    <property type="nucleotide sequence ID" value="NZ_JAERQM010000001.1"/>
</dbReference>
<evidence type="ECO:0008006" key="3">
    <source>
        <dbReference type="Google" id="ProtNLM"/>
    </source>
</evidence>
<dbReference type="EMBL" id="JAERQM010000001">
    <property type="protein sequence ID" value="MBU8542656.1"/>
    <property type="molecule type" value="Genomic_DNA"/>
</dbReference>
<reference evidence="1 2" key="1">
    <citation type="submission" date="2021-01" db="EMBL/GenBank/DDBJ databases">
        <title>Roseomonas sp. nov, a bacterium isolated from an oil production mixture in Yumen Oilfield.</title>
        <authorList>
            <person name="Wu D."/>
        </authorList>
    </citation>
    <scope>NUCLEOTIDE SEQUENCE [LARGE SCALE GENOMIC DNA]</scope>
    <source>
        <strain evidence="1 2">ROY-5-3</strain>
    </source>
</reference>
<gene>
    <name evidence="1" type="ORF">JJQ90_03015</name>
</gene>
<proteinExistence type="predicted"/>
<dbReference type="Proteomes" id="UP000689967">
    <property type="component" value="Unassembled WGS sequence"/>
</dbReference>
<evidence type="ECO:0000313" key="1">
    <source>
        <dbReference type="EMBL" id="MBU8542656.1"/>
    </source>
</evidence>
<evidence type="ECO:0000313" key="2">
    <source>
        <dbReference type="Proteomes" id="UP000689967"/>
    </source>
</evidence>